<dbReference type="Proteomes" id="UP000315439">
    <property type="component" value="Unassembled WGS sequence"/>
</dbReference>
<dbReference type="AlphaFoldDB" id="A0A545UD39"/>
<evidence type="ECO:0000313" key="1">
    <source>
        <dbReference type="EMBL" id="TQV87384.1"/>
    </source>
</evidence>
<comment type="caution">
    <text evidence="1">The sequence shown here is derived from an EMBL/GenBank/DDBJ whole genome shotgun (WGS) entry which is preliminary data.</text>
</comment>
<dbReference type="EMBL" id="VIKS01000008">
    <property type="protein sequence ID" value="TQV87384.1"/>
    <property type="molecule type" value="Genomic_DNA"/>
</dbReference>
<evidence type="ECO:0000313" key="2">
    <source>
        <dbReference type="Proteomes" id="UP000315439"/>
    </source>
</evidence>
<dbReference type="Pfam" id="PF11042">
    <property type="entry name" value="DUF2750"/>
    <property type="match status" value="1"/>
</dbReference>
<dbReference type="RefSeq" id="WP_142894070.1">
    <property type="nucleotide sequence ID" value="NZ_ML660164.1"/>
</dbReference>
<gene>
    <name evidence="1" type="ORF">FLL46_13130</name>
</gene>
<keyword evidence="2" id="KW-1185">Reference proteome</keyword>
<reference evidence="1 2" key="1">
    <citation type="submission" date="2019-07" db="EMBL/GenBank/DDBJ databases">
        <title>Draft genome for Aliikangiella sp. M105.</title>
        <authorList>
            <person name="Wang G."/>
        </authorList>
    </citation>
    <scope>NUCLEOTIDE SEQUENCE [LARGE SCALE GENOMIC DNA]</scope>
    <source>
        <strain evidence="1 2">M105</strain>
    </source>
</reference>
<dbReference type="InterPro" id="IPR021284">
    <property type="entry name" value="DUF2750"/>
</dbReference>
<proteinExistence type="predicted"/>
<sequence length="120" mass="13911">MTEQALHSVREDYDRFIDEAIATEIIWGLSHEDGWASCESHDFEGRSVIPFWSDEKNAAAACCDDWQDYKPTPLRMDEFIDDWLHGMHEDEVLAGINWNRELVGVEIEPLMLIEDLLEGE</sequence>
<accession>A0A545UD39</accession>
<dbReference type="OrthoDB" id="5916942at2"/>
<organism evidence="1 2">
    <name type="scientific">Aliikangiella coralliicola</name>
    <dbReference type="NCBI Taxonomy" id="2592383"/>
    <lineage>
        <taxon>Bacteria</taxon>
        <taxon>Pseudomonadati</taxon>
        <taxon>Pseudomonadota</taxon>
        <taxon>Gammaproteobacteria</taxon>
        <taxon>Oceanospirillales</taxon>
        <taxon>Pleioneaceae</taxon>
        <taxon>Aliikangiella</taxon>
    </lineage>
</organism>
<protein>
    <submittedName>
        <fullName evidence="1">DUF2750 domain-containing protein</fullName>
    </submittedName>
</protein>
<name>A0A545UD39_9GAMM</name>